<dbReference type="InterPro" id="IPR058914">
    <property type="entry name" value="LIPB1/2_CC"/>
</dbReference>
<dbReference type="EnsemblMetazoa" id="AFAF019518-RA">
    <property type="protein sequence ID" value="AFAF019518-PA"/>
    <property type="gene ID" value="AFAF019518"/>
</dbReference>
<dbReference type="Proteomes" id="UP000075886">
    <property type="component" value="Unassembled WGS sequence"/>
</dbReference>
<evidence type="ECO:0000313" key="4">
    <source>
        <dbReference type="EnsemblMetazoa" id="AFAF019518-PA"/>
    </source>
</evidence>
<proteinExistence type="predicted"/>
<evidence type="ECO:0000256" key="1">
    <source>
        <dbReference type="ARBA" id="ARBA00022737"/>
    </source>
</evidence>
<accession>A0A182QYN1</accession>
<evidence type="ECO:0000256" key="2">
    <source>
        <dbReference type="SAM" id="Coils"/>
    </source>
</evidence>
<evidence type="ECO:0000259" key="3">
    <source>
        <dbReference type="Pfam" id="PF26022"/>
    </source>
</evidence>
<dbReference type="PANTHER" id="PTHR12587">
    <property type="entry name" value="LAR INTERACTING PROTEIN LIP -RELATED PROTEIN"/>
    <property type="match status" value="1"/>
</dbReference>
<feature type="coiled-coil region" evidence="2">
    <location>
        <begin position="138"/>
        <end position="196"/>
    </location>
</feature>
<keyword evidence="1" id="KW-0677">Repeat</keyword>
<name>A0A182QYN1_9DIPT</name>
<keyword evidence="5" id="KW-1185">Reference proteome</keyword>
<evidence type="ECO:0000313" key="5">
    <source>
        <dbReference type="Proteomes" id="UP000075886"/>
    </source>
</evidence>
<reference evidence="4" key="2">
    <citation type="submission" date="2020-05" db="UniProtKB">
        <authorList>
            <consortium name="EnsemblMetazoa"/>
        </authorList>
    </citation>
    <scope>IDENTIFICATION</scope>
    <source>
        <strain evidence="4">FAR1</strain>
    </source>
</reference>
<dbReference type="VEuPathDB" id="VectorBase:AFAF019518"/>
<dbReference type="STRING" id="69004.A0A182QYN1"/>
<protein>
    <recommendedName>
        <fullName evidence="3">Liprin-beta-1/2 coiled-coil domain-containing protein</fullName>
    </recommendedName>
</protein>
<feature type="domain" description="Liprin-beta-1/2 coiled-coil" evidence="3">
    <location>
        <begin position="143"/>
        <end position="200"/>
    </location>
</feature>
<dbReference type="GO" id="GO:0007528">
    <property type="term" value="P:neuromuscular junction development"/>
    <property type="evidence" value="ECO:0007669"/>
    <property type="project" value="TreeGrafter"/>
</dbReference>
<organism evidence="4 5">
    <name type="scientific">Anopheles farauti</name>
    <dbReference type="NCBI Taxonomy" id="69004"/>
    <lineage>
        <taxon>Eukaryota</taxon>
        <taxon>Metazoa</taxon>
        <taxon>Ecdysozoa</taxon>
        <taxon>Arthropoda</taxon>
        <taxon>Hexapoda</taxon>
        <taxon>Insecta</taxon>
        <taxon>Pterygota</taxon>
        <taxon>Neoptera</taxon>
        <taxon>Endopterygota</taxon>
        <taxon>Diptera</taxon>
        <taxon>Nematocera</taxon>
        <taxon>Culicoidea</taxon>
        <taxon>Culicidae</taxon>
        <taxon>Anophelinae</taxon>
        <taxon>Anopheles</taxon>
    </lineage>
</organism>
<reference evidence="5" key="1">
    <citation type="submission" date="2014-01" db="EMBL/GenBank/DDBJ databases">
        <title>The Genome Sequence of Anopheles farauti FAR1 (V2).</title>
        <authorList>
            <consortium name="The Broad Institute Genomics Platform"/>
            <person name="Neafsey D.E."/>
            <person name="Besansky N."/>
            <person name="Howell P."/>
            <person name="Walton C."/>
            <person name="Young S.K."/>
            <person name="Zeng Q."/>
            <person name="Gargeya S."/>
            <person name="Fitzgerald M."/>
            <person name="Haas B."/>
            <person name="Abouelleil A."/>
            <person name="Allen A.W."/>
            <person name="Alvarado L."/>
            <person name="Arachchi H.M."/>
            <person name="Berlin A.M."/>
            <person name="Chapman S.B."/>
            <person name="Gainer-Dewar J."/>
            <person name="Goldberg J."/>
            <person name="Griggs A."/>
            <person name="Gujja S."/>
            <person name="Hansen M."/>
            <person name="Howarth C."/>
            <person name="Imamovic A."/>
            <person name="Ireland A."/>
            <person name="Larimer J."/>
            <person name="McCowan C."/>
            <person name="Murphy C."/>
            <person name="Pearson M."/>
            <person name="Poon T.W."/>
            <person name="Priest M."/>
            <person name="Roberts A."/>
            <person name="Saif S."/>
            <person name="Shea T."/>
            <person name="Sisk P."/>
            <person name="Sykes S."/>
            <person name="Wortman J."/>
            <person name="Nusbaum C."/>
            <person name="Birren B."/>
        </authorList>
    </citation>
    <scope>NUCLEOTIDE SEQUENCE [LARGE SCALE GENOMIC DNA]</scope>
    <source>
        <strain evidence="5">FAR1</strain>
    </source>
</reference>
<dbReference type="InterPro" id="IPR029515">
    <property type="entry name" value="Liprin"/>
</dbReference>
<dbReference type="EMBL" id="AXCN02002276">
    <property type="status" value="NOT_ANNOTATED_CDS"/>
    <property type="molecule type" value="Genomic_DNA"/>
</dbReference>
<dbReference type="Pfam" id="PF26022">
    <property type="entry name" value="CC_Liprin_beta"/>
    <property type="match status" value="1"/>
</dbReference>
<keyword evidence="2" id="KW-0175">Coiled coil</keyword>
<sequence length="219" mass="25148">MFQNHSKVVQVFFLQSENTNRYFFVYVPRNVIYVTAACRVNDTGVAIQKQSVATDGKIQYDSANAVGKTILPAAMMTLLGCIREMVQQRQKLPLNPIDDLYRQLLADRFHVINVVKKNHNHNHITSVNRAVPQLLALRQDTDERLRRLQTDKESLALQVKTLTEQVQSQSSKISELESVVKEKNQLLSNAEDLLQRSSTTSLCNNIIDSQHIQWFFDNY</sequence>
<dbReference type="PANTHER" id="PTHR12587:SF14">
    <property type="entry name" value="AT31531P"/>
    <property type="match status" value="1"/>
</dbReference>
<dbReference type="GO" id="GO:0048786">
    <property type="term" value="C:presynaptic active zone"/>
    <property type="evidence" value="ECO:0007669"/>
    <property type="project" value="TreeGrafter"/>
</dbReference>
<dbReference type="AlphaFoldDB" id="A0A182QYN1"/>